<comment type="catalytic activity">
    <reaction evidence="9 10">
        <text>RNA(n) + a ribonucleoside 5'-triphosphate = RNA(n+1) + diphosphate</text>
        <dbReference type="Rhea" id="RHEA:21248"/>
        <dbReference type="Rhea" id="RHEA-COMP:14527"/>
        <dbReference type="Rhea" id="RHEA-COMP:17342"/>
        <dbReference type="ChEBI" id="CHEBI:33019"/>
        <dbReference type="ChEBI" id="CHEBI:61557"/>
        <dbReference type="ChEBI" id="CHEBI:140395"/>
        <dbReference type="EC" id="2.7.7.6"/>
    </reaction>
</comment>
<dbReference type="GO" id="GO:0001018">
    <property type="term" value="F:mitochondrial promoter sequence-specific DNA binding"/>
    <property type="evidence" value="ECO:0007669"/>
    <property type="project" value="TreeGrafter"/>
</dbReference>
<dbReference type="Gene3D" id="1.10.1320.10">
    <property type="entry name" value="DNA-directed RNA polymerase, N-terminal domain"/>
    <property type="match status" value="1"/>
</dbReference>
<evidence type="ECO:0000313" key="14">
    <source>
        <dbReference type="Proteomes" id="UP000313359"/>
    </source>
</evidence>
<evidence type="ECO:0000256" key="4">
    <source>
        <dbReference type="ARBA" id="ARBA00022679"/>
    </source>
</evidence>
<dbReference type="Gene3D" id="1.10.287.260">
    <property type="match status" value="1"/>
</dbReference>
<dbReference type="SMART" id="SM01311">
    <property type="entry name" value="RPOL_N"/>
    <property type="match status" value="1"/>
</dbReference>
<name>A0A5C2RRU9_9APHY</name>
<evidence type="ECO:0000256" key="11">
    <source>
        <dbReference type="SAM" id="MobiDB-lite"/>
    </source>
</evidence>
<keyword evidence="3 10" id="KW-0240">DNA-directed RNA polymerase</keyword>
<keyword evidence="6" id="KW-0809">Transit peptide</keyword>
<feature type="compositionally biased region" description="Polar residues" evidence="11">
    <location>
        <begin position="38"/>
        <end position="48"/>
    </location>
</feature>
<dbReference type="InterPro" id="IPR029262">
    <property type="entry name" value="RPOL_N"/>
</dbReference>
<dbReference type="GO" id="GO:0006390">
    <property type="term" value="P:mitochondrial transcription"/>
    <property type="evidence" value="ECO:0007669"/>
    <property type="project" value="TreeGrafter"/>
</dbReference>
<dbReference type="FunFam" id="1.10.150.20:FF:000041">
    <property type="entry name" value="DNA-directed RNA polymerase"/>
    <property type="match status" value="1"/>
</dbReference>
<keyword evidence="4 10" id="KW-0808">Transferase</keyword>
<dbReference type="InterPro" id="IPR024075">
    <property type="entry name" value="DNA-dir_RNA_pol_helix_hairp_sf"/>
</dbReference>
<accession>A0A5C2RRU9</accession>
<feature type="compositionally biased region" description="Basic residues" evidence="11">
    <location>
        <begin position="1276"/>
        <end position="1286"/>
    </location>
</feature>
<dbReference type="InterPro" id="IPR002092">
    <property type="entry name" value="DNA-dir_Rpol_phage-type"/>
</dbReference>
<dbReference type="PANTHER" id="PTHR10102">
    <property type="entry name" value="DNA-DIRECTED RNA POLYMERASE, MITOCHONDRIAL"/>
    <property type="match status" value="1"/>
</dbReference>
<keyword evidence="14" id="KW-1185">Reference proteome</keyword>
<dbReference type="Pfam" id="PF14700">
    <property type="entry name" value="RPOL_N"/>
    <property type="match status" value="1"/>
</dbReference>
<gene>
    <name evidence="13" type="ORF">L227DRAFT_581179</name>
</gene>
<evidence type="ECO:0000256" key="5">
    <source>
        <dbReference type="ARBA" id="ARBA00022695"/>
    </source>
</evidence>
<organism evidence="13 14">
    <name type="scientific">Lentinus tigrinus ALCF2SS1-6</name>
    <dbReference type="NCBI Taxonomy" id="1328759"/>
    <lineage>
        <taxon>Eukaryota</taxon>
        <taxon>Fungi</taxon>
        <taxon>Dikarya</taxon>
        <taxon>Basidiomycota</taxon>
        <taxon>Agaricomycotina</taxon>
        <taxon>Agaricomycetes</taxon>
        <taxon>Polyporales</taxon>
        <taxon>Polyporaceae</taxon>
        <taxon>Lentinus</taxon>
    </lineage>
</organism>
<feature type="region of interest" description="Disordered" evidence="11">
    <location>
        <begin position="35"/>
        <end position="61"/>
    </location>
</feature>
<dbReference type="EMBL" id="ML122318">
    <property type="protein sequence ID" value="RPD53619.1"/>
    <property type="molecule type" value="Genomic_DNA"/>
</dbReference>
<dbReference type="Proteomes" id="UP000313359">
    <property type="component" value="Unassembled WGS sequence"/>
</dbReference>
<evidence type="ECO:0000259" key="12">
    <source>
        <dbReference type="SMART" id="SM01311"/>
    </source>
</evidence>
<comment type="function">
    <text evidence="10">DNA-dependent RNA polymerase catalyzes the transcription of DNA into RNA using the four ribonucleoside triphosphates as substrates.</text>
</comment>
<dbReference type="EC" id="2.7.7.6" evidence="10"/>
<dbReference type="SUPFAM" id="SSF56672">
    <property type="entry name" value="DNA/RNA polymerases"/>
    <property type="match status" value="1"/>
</dbReference>
<dbReference type="Pfam" id="PF00940">
    <property type="entry name" value="RNA_pol"/>
    <property type="match status" value="1"/>
</dbReference>
<keyword evidence="5 10" id="KW-0548">Nucleotidyltransferase</keyword>
<evidence type="ECO:0000313" key="13">
    <source>
        <dbReference type="EMBL" id="RPD53619.1"/>
    </source>
</evidence>
<dbReference type="PROSITE" id="PS00900">
    <property type="entry name" value="RNA_POL_PHAGE_1"/>
    <property type="match status" value="1"/>
</dbReference>
<evidence type="ECO:0000256" key="1">
    <source>
        <dbReference type="ARBA" id="ARBA00004173"/>
    </source>
</evidence>
<dbReference type="PROSITE" id="PS00489">
    <property type="entry name" value="RNA_POL_PHAGE_2"/>
    <property type="match status" value="1"/>
</dbReference>
<evidence type="ECO:0000256" key="9">
    <source>
        <dbReference type="ARBA" id="ARBA00048552"/>
    </source>
</evidence>
<dbReference type="Gene3D" id="1.25.40.10">
    <property type="entry name" value="Tetratricopeptide repeat domain"/>
    <property type="match status" value="1"/>
</dbReference>
<dbReference type="InterPro" id="IPR011990">
    <property type="entry name" value="TPR-like_helical_dom_sf"/>
</dbReference>
<evidence type="ECO:0000256" key="2">
    <source>
        <dbReference type="ARBA" id="ARBA00009493"/>
    </source>
</evidence>
<dbReference type="InterPro" id="IPR046950">
    <property type="entry name" value="DNA-dir_Rpol_C_phage-type"/>
</dbReference>
<dbReference type="OrthoDB" id="276422at2759"/>
<keyword evidence="7" id="KW-0496">Mitochondrion</keyword>
<dbReference type="GO" id="GO:0003899">
    <property type="term" value="F:DNA-directed RNA polymerase activity"/>
    <property type="evidence" value="ECO:0007669"/>
    <property type="project" value="UniProtKB-EC"/>
</dbReference>
<feature type="domain" description="DNA-directed RNA polymerase N-terminal" evidence="12">
    <location>
        <begin position="356"/>
        <end position="688"/>
    </location>
</feature>
<keyword evidence="8 10" id="KW-0804">Transcription</keyword>
<dbReference type="InterPro" id="IPR043502">
    <property type="entry name" value="DNA/RNA_pol_sf"/>
</dbReference>
<evidence type="ECO:0000256" key="8">
    <source>
        <dbReference type="ARBA" id="ARBA00023163"/>
    </source>
</evidence>
<dbReference type="STRING" id="1328759.A0A5C2RRU9"/>
<comment type="subcellular location">
    <subcellularLocation>
        <location evidence="1">Mitochondrion</location>
    </subcellularLocation>
</comment>
<evidence type="ECO:0000256" key="7">
    <source>
        <dbReference type="ARBA" id="ARBA00023128"/>
    </source>
</evidence>
<reference evidence="13" key="1">
    <citation type="journal article" date="2018" name="Genome Biol. Evol.">
        <title>Genomics and development of Lentinus tigrinus, a white-rot wood-decaying mushroom with dimorphic fruiting bodies.</title>
        <authorList>
            <person name="Wu B."/>
            <person name="Xu Z."/>
            <person name="Knudson A."/>
            <person name="Carlson A."/>
            <person name="Chen N."/>
            <person name="Kovaka S."/>
            <person name="LaButti K."/>
            <person name="Lipzen A."/>
            <person name="Pennachio C."/>
            <person name="Riley R."/>
            <person name="Schakwitz W."/>
            <person name="Umezawa K."/>
            <person name="Ohm R.A."/>
            <person name="Grigoriev I.V."/>
            <person name="Nagy L.G."/>
            <person name="Gibbons J."/>
            <person name="Hibbett D."/>
        </authorList>
    </citation>
    <scope>NUCLEOTIDE SEQUENCE [LARGE SCALE GENOMIC DNA]</scope>
    <source>
        <strain evidence="13">ALCF2SS1-6</strain>
    </source>
</reference>
<sequence length="1330" mass="149841">MIPLTRRNAARAVSYSRQSLPRPARLYSTPTKKLLAQESVSSSGTSQEFPPYMAQPSASGSRPLAVAEDMHDFLHRRSPYTILPTPLPDDVATPTTDYFFADSPTQDAVAIMDACLHGLQDVPRAKEMFERVRVARQGDPILDSRVYNLMLEAYLEMATNREEINRANWLEDAWSLYYDMEHGTDSVDPTANTYAIMLQAWLRFNPESKNPVIIGGAQVLDPVALLRNIIGRQIAPSLVVADRAFTTDEEANAAIKALSRAAVEMGLSRVVTELGMAESLGRQAVDPLEDVPEVVPVVKAKTPEVEVIHQEDGTVSELRPQGPVPDGEVPFNLETLRRHLSQVVLARRVLSEEVALRQKLLEQSVYNVAVERMKHQADMLEKVGLPSKGLQSNNLRAWMWEWHQKLVNRIQAELENLVVEERVIAKMRQSSNRHRKTEDVALSPFLKLLSAEKLSLITIMEIMHLHNAGGVNDGMKTARALLSVGRAVEAEYKAEMCKKNKISMPVPTTAPARPGDKSIFTSTGYRDLYARRVAARKYMEDSEEWTSEWTQLVRVKVGSFLVDCLMDVATVQRSTQDPRTGEKITEEQPAFFHQYEYLRGHKLGVIKFNPAVAERMSRDSVVETLHPRHLPMLVKPKPWLSYNNGGYLFNRSWAMRFKESREQEVYLRHASDAGRLELVFAGLDVLGSTPWQINRRVFDVVLQVWNSGERFNKIPPAVPDEPEPERPPNMEFDNKAKTIYIERQKAWQQAKAANHSDRCSVNYKVEIARAFLGDTIYFPHNVDFRGRAYPIPPHLSHIGDDLSRGLLLFGEKKPLGVRGLRWLKIHLANLYGYDKASFDERVQFVHDHLEEIKDSAEHPLDGKRWWTKADDPWQCLATCMELKDALSLADPESYECSLPVHQDGTCNGLQHYAALGGDAVGAAQVNLAAADRPSDVYTYVANMVEKSIQDDLESGNKYAQVLAGKISRKVVKQTVMTTVYGVTFIGARDQIERQLKDRGDIPPEMCWLGASYLAKKVLASIGDLFQGAKDIQNWLNLCARLIAKAIPEERLVHSFTETAPARKNAKSKQPRWKKEQMTSVVWTTPLGLPIVQPYRAVKRKQVMTSMQTVFISDPNSPSIVNSQKQASAFPPNFIHSLDATHMMLTALECRAQGITFASVHDSYWTHPSDIDQMSAIIRDTFIALHSSNVLKSLFEEFKERYADYKVPLVAIRGQFAKSLGLSPEKLGMSTQDAQLLINSEVEEGEQSEQSEEEAAAADEEEDIEFGAEAEEEEKPKPKKRKTKGKVTLKAADVEKRLAGKFVNLVDLFPELPEKGKFDVNLIKESQYFFS</sequence>
<dbReference type="Gene3D" id="1.10.150.20">
    <property type="entry name" value="5' to 3' exonuclease, C-terminal subdomain"/>
    <property type="match status" value="1"/>
</dbReference>
<evidence type="ECO:0000256" key="3">
    <source>
        <dbReference type="ARBA" id="ARBA00022478"/>
    </source>
</evidence>
<evidence type="ECO:0000256" key="6">
    <source>
        <dbReference type="ARBA" id="ARBA00022946"/>
    </source>
</evidence>
<dbReference type="PANTHER" id="PTHR10102:SF0">
    <property type="entry name" value="DNA-DIRECTED RNA POLYMERASE, MITOCHONDRIAL"/>
    <property type="match status" value="1"/>
</dbReference>
<dbReference type="FunFam" id="1.10.287.280:FF:000001">
    <property type="entry name" value="DNA-directed RNA polymerase"/>
    <property type="match status" value="1"/>
</dbReference>
<protein>
    <recommendedName>
        <fullName evidence="10">DNA-directed RNA polymerase</fullName>
        <ecNumber evidence="10">2.7.7.6</ecNumber>
    </recommendedName>
</protein>
<feature type="region of interest" description="Disordered" evidence="11">
    <location>
        <begin position="1241"/>
        <end position="1286"/>
    </location>
</feature>
<proteinExistence type="inferred from homology"/>
<dbReference type="InterPro" id="IPR037159">
    <property type="entry name" value="RNA_POL_N_sf"/>
</dbReference>
<comment type="similarity">
    <text evidence="2 10">Belongs to the phage and mitochondrial RNA polymerase family.</text>
</comment>
<dbReference type="GO" id="GO:0034245">
    <property type="term" value="C:mitochondrial DNA-directed RNA polymerase complex"/>
    <property type="evidence" value="ECO:0007669"/>
    <property type="project" value="TreeGrafter"/>
</dbReference>
<feature type="compositionally biased region" description="Acidic residues" evidence="11">
    <location>
        <begin position="1241"/>
        <end position="1272"/>
    </location>
</feature>
<evidence type="ECO:0000256" key="10">
    <source>
        <dbReference type="RuleBase" id="RU003805"/>
    </source>
</evidence>
<dbReference type="Gene3D" id="1.10.287.280">
    <property type="match status" value="1"/>
</dbReference>